<evidence type="ECO:0000313" key="1">
    <source>
        <dbReference type="EMBL" id="WAJ27514.1"/>
    </source>
</evidence>
<evidence type="ECO:0000313" key="2">
    <source>
        <dbReference type="Proteomes" id="UP001163223"/>
    </source>
</evidence>
<keyword evidence="2" id="KW-1185">Reference proteome</keyword>
<proteinExistence type="predicted"/>
<protein>
    <submittedName>
        <fullName evidence="1">Uncharacterized protein</fullName>
    </submittedName>
</protein>
<sequence>MAEHTPGPWLASSFGLQVLTGDSWNTICVLHEGQGEKWKDHRQAGWEDGRSAGSPNANALLIAAAPDLLDALLSVVYVFGMNNAEPLELRRAMSKQMDKAVAAIRKAEGRPLPAEASDGIAAARPLGIGQRDEGGCRDA</sequence>
<organism evidence="1 2">
    <name type="scientific">Antarcticirhabdus aurantiaca</name>
    <dbReference type="NCBI Taxonomy" id="2606717"/>
    <lineage>
        <taxon>Bacteria</taxon>
        <taxon>Pseudomonadati</taxon>
        <taxon>Pseudomonadota</taxon>
        <taxon>Alphaproteobacteria</taxon>
        <taxon>Hyphomicrobiales</taxon>
        <taxon>Aurantimonadaceae</taxon>
        <taxon>Antarcticirhabdus</taxon>
    </lineage>
</organism>
<accession>A0ACD4NL82</accession>
<reference evidence="1" key="1">
    <citation type="submission" date="2022-11" db="EMBL/GenBank/DDBJ databases">
        <title>beta-Carotene-producing bacterium, Jeongeuplla avenae sp. nov., alleviates the salt stress of Arabidopsis seedlings.</title>
        <authorList>
            <person name="Jiang L."/>
            <person name="Lee J."/>
        </authorList>
    </citation>
    <scope>NUCLEOTIDE SEQUENCE</scope>
    <source>
        <strain evidence="1">DY_R2A_6</strain>
    </source>
</reference>
<name>A0ACD4NL82_9HYPH</name>
<gene>
    <name evidence="1" type="ORF">OXU80_22135</name>
</gene>
<dbReference type="Proteomes" id="UP001163223">
    <property type="component" value="Chromosome"/>
</dbReference>
<dbReference type="EMBL" id="CP113520">
    <property type="protein sequence ID" value="WAJ27514.1"/>
    <property type="molecule type" value="Genomic_DNA"/>
</dbReference>